<evidence type="ECO:0000313" key="2">
    <source>
        <dbReference type="EMBL" id="NYD30742.1"/>
    </source>
</evidence>
<dbReference type="RefSeq" id="WP_179726955.1">
    <property type="nucleotide sequence ID" value="NZ_BAABEF010000001.1"/>
</dbReference>
<name>A0A852RW02_9ACTN</name>
<proteinExistence type="predicted"/>
<feature type="signal peptide" evidence="1">
    <location>
        <begin position="1"/>
        <end position="25"/>
    </location>
</feature>
<evidence type="ECO:0000313" key="3">
    <source>
        <dbReference type="Proteomes" id="UP000582231"/>
    </source>
</evidence>
<evidence type="ECO:0000256" key="1">
    <source>
        <dbReference type="SAM" id="SignalP"/>
    </source>
</evidence>
<keyword evidence="3" id="KW-1185">Reference proteome</keyword>
<keyword evidence="1" id="KW-0732">Signal</keyword>
<gene>
    <name evidence="2" type="ORF">BJ958_002288</name>
</gene>
<dbReference type="AlphaFoldDB" id="A0A852RW02"/>
<sequence>MGTFVRWIQLAVLTALVGATLSVVAAPARAAGRTCVEDVEYVLEAQGMTCRFAKRLIADAGDIGQAQYESSECAHANDTGGECQAYRTTFRQGRFRCTYRYYPWDYITRTVCRHVGKPKRRWAREESA</sequence>
<accession>A0A852RW02</accession>
<reference evidence="2 3" key="1">
    <citation type="submission" date="2020-07" db="EMBL/GenBank/DDBJ databases">
        <title>Sequencing the genomes of 1000 actinobacteria strains.</title>
        <authorList>
            <person name="Klenk H.-P."/>
        </authorList>
    </citation>
    <scope>NUCLEOTIDE SEQUENCE [LARGE SCALE GENOMIC DNA]</scope>
    <source>
        <strain evidence="2 3">DSM 19082</strain>
    </source>
</reference>
<protein>
    <submittedName>
        <fullName evidence="2">Uncharacterized protein</fullName>
    </submittedName>
</protein>
<dbReference type="Proteomes" id="UP000582231">
    <property type="component" value="Unassembled WGS sequence"/>
</dbReference>
<organism evidence="2 3">
    <name type="scientific">Nocardioides kongjuensis</name>
    <dbReference type="NCBI Taxonomy" id="349522"/>
    <lineage>
        <taxon>Bacteria</taxon>
        <taxon>Bacillati</taxon>
        <taxon>Actinomycetota</taxon>
        <taxon>Actinomycetes</taxon>
        <taxon>Propionibacteriales</taxon>
        <taxon>Nocardioidaceae</taxon>
        <taxon>Nocardioides</taxon>
    </lineage>
</organism>
<feature type="chain" id="PRO_5038951626" evidence="1">
    <location>
        <begin position="26"/>
        <end position="128"/>
    </location>
</feature>
<dbReference type="EMBL" id="JACCBF010000001">
    <property type="protein sequence ID" value="NYD30742.1"/>
    <property type="molecule type" value="Genomic_DNA"/>
</dbReference>
<comment type="caution">
    <text evidence="2">The sequence shown here is derived from an EMBL/GenBank/DDBJ whole genome shotgun (WGS) entry which is preliminary data.</text>
</comment>